<feature type="non-terminal residue" evidence="1">
    <location>
        <position position="1"/>
    </location>
</feature>
<organism evidence="1 2">
    <name type="scientific">Pararhodospirillum photometricum DSM 122</name>
    <dbReference type="NCBI Taxonomy" id="1150469"/>
    <lineage>
        <taxon>Bacteria</taxon>
        <taxon>Pseudomonadati</taxon>
        <taxon>Pseudomonadota</taxon>
        <taxon>Alphaproteobacteria</taxon>
        <taxon>Rhodospirillales</taxon>
        <taxon>Rhodospirillaceae</taxon>
        <taxon>Pararhodospirillum</taxon>
    </lineage>
</organism>
<dbReference type="Proteomes" id="UP000033220">
    <property type="component" value="Chromosome DSM 122"/>
</dbReference>
<keyword evidence="2" id="KW-1185">Reference proteome</keyword>
<dbReference type="EMBL" id="HE663493">
    <property type="protein sequence ID" value="CCG06604.1"/>
    <property type="molecule type" value="Genomic_DNA"/>
</dbReference>
<reference evidence="1 2" key="1">
    <citation type="submission" date="2012-02" db="EMBL/GenBank/DDBJ databases">
        <title>Shotgun genome sequence of Phaeospirillum photometricum DSM 122.</title>
        <authorList>
            <person name="Duquesne K."/>
            <person name="Sturgis J."/>
        </authorList>
    </citation>
    <scope>NUCLEOTIDE SEQUENCE [LARGE SCALE GENOMIC DNA]</scope>
    <source>
        <strain evidence="2">DSM122</strain>
    </source>
</reference>
<protein>
    <submittedName>
        <fullName evidence="1">Uncharacterized protein</fullName>
    </submittedName>
</protein>
<evidence type="ECO:0000313" key="2">
    <source>
        <dbReference type="Proteomes" id="UP000033220"/>
    </source>
</evidence>
<accession>H6SIC9</accession>
<gene>
    <name evidence="1" type="ORF">RSPPHO_03265</name>
</gene>
<dbReference type="KEGG" id="rpm:RSPPHO_03265"/>
<proteinExistence type="predicted"/>
<name>H6SIC9_PARPM</name>
<evidence type="ECO:0000313" key="1">
    <source>
        <dbReference type="EMBL" id="CCG06604.1"/>
    </source>
</evidence>
<sequence>TVSKAFPGLSPGLSPLTDLTAYALFTPSDSEQRLPPSYYRGCWHEVSRGFFWCYRHHLHTRKSFTTRRPSSLTRHGCVRVSPIAQYSPLLPPVGVWAVSQSQCG</sequence>
<dbReference type="HOGENOM" id="CLU_2255917_0_0_5"/>
<dbReference type="STRING" id="1150469.RSPPHO_03265"/>
<dbReference type="AlphaFoldDB" id="H6SIC9"/>